<protein>
    <recommendedName>
        <fullName evidence="10">DNA topoisomerase 1</fullName>
        <ecNumber evidence="10">5.6.2.1</ecNumber>
    </recommendedName>
    <alternativeName>
        <fullName evidence="10">DNA topoisomerase I</fullName>
    </alternativeName>
</protein>
<dbReference type="GO" id="GO:0003677">
    <property type="term" value="F:DNA binding"/>
    <property type="evidence" value="ECO:0007669"/>
    <property type="project" value="UniProtKB-KW"/>
</dbReference>
<dbReference type="SUPFAM" id="SSF56712">
    <property type="entry name" value="Prokaryotic type I DNA topoisomerase"/>
    <property type="match status" value="1"/>
</dbReference>
<dbReference type="InterPro" id="IPR034149">
    <property type="entry name" value="TOPRIM_TopoI"/>
</dbReference>
<dbReference type="InterPro" id="IPR003601">
    <property type="entry name" value="Topo_IA_2"/>
</dbReference>
<dbReference type="Gene3D" id="1.10.290.10">
    <property type="entry name" value="Topoisomerase I, domain 4"/>
    <property type="match status" value="1"/>
</dbReference>
<dbReference type="PROSITE" id="PS50880">
    <property type="entry name" value="TOPRIM"/>
    <property type="match status" value="1"/>
</dbReference>
<dbReference type="InterPro" id="IPR013825">
    <property type="entry name" value="Topo_IA_cen_sub2"/>
</dbReference>
<evidence type="ECO:0000256" key="7">
    <source>
        <dbReference type="ARBA" id="ARBA00023029"/>
    </source>
</evidence>
<evidence type="ECO:0000313" key="15">
    <source>
        <dbReference type="Proteomes" id="UP000231414"/>
    </source>
</evidence>
<dbReference type="SMART" id="SM00493">
    <property type="entry name" value="TOPRIM"/>
    <property type="match status" value="1"/>
</dbReference>
<feature type="site" description="Interaction with DNA" evidence="10">
    <location>
        <position position="141"/>
    </location>
</feature>
<dbReference type="InterPro" id="IPR013498">
    <property type="entry name" value="Topo_IA_Znf"/>
</dbReference>
<feature type="region of interest" description="Interaction with DNA" evidence="10">
    <location>
        <begin position="164"/>
        <end position="169"/>
    </location>
</feature>
<keyword evidence="5" id="KW-0862">Zinc</keyword>
<feature type="site" description="Interaction with DNA" evidence="10">
    <location>
        <position position="140"/>
    </location>
</feature>
<dbReference type="PANTHER" id="PTHR42785">
    <property type="entry name" value="DNA TOPOISOMERASE, TYPE IA, CORE"/>
    <property type="match status" value="1"/>
</dbReference>
<feature type="domain" description="Topo IA-type catalytic" evidence="13">
    <location>
        <begin position="130"/>
        <end position="567"/>
    </location>
</feature>
<keyword evidence="7 10" id="KW-0799">Topoisomerase</keyword>
<evidence type="ECO:0000256" key="2">
    <source>
        <dbReference type="ARBA" id="ARBA00009446"/>
    </source>
</evidence>
<feature type="site" description="Interaction with DNA" evidence="10">
    <location>
        <position position="31"/>
    </location>
</feature>
<comment type="caution">
    <text evidence="14">The sequence shown here is derived from an EMBL/GenBank/DDBJ whole genome shotgun (WGS) entry which is preliminary data.</text>
</comment>
<evidence type="ECO:0000256" key="6">
    <source>
        <dbReference type="ARBA" id="ARBA00022842"/>
    </source>
</evidence>
<dbReference type="CDD" id="cd03363">
    <property type="entry name" value="TOPRIM_TopoIA_TopoI"/>
    <property type="match status" value="1"/>
</dbReference>
<evidence type="ECO:0000256" key="5">
    <source>
        <dbReference type="ARBA" id="ARBA00022833"/>
    </source>
</evidence>
<dbReference type="GO" id="GO:0005694">
    <property type="term" value="C:chromosome"/>
    <property type="evidence" value="ECO:0007669"/>
    <property type="project" value="InterPro"/>
</dbReference>
<dbReference type="SMART" id="SM00437">
    <property type="entry name" value="TOP1Ac"/>
    <property type="match status" value="1"/>
</dbReference>
<dbReference type="InterPro" id="IPR023405">
    <property type="entry name" value="Topo_IA_core_domain"/>
</dbReference>
<gene>
    <name evidence="10" type="primary">topA</name>
    <name evidence="14" type="ORF">COT52_02425</name>
</gene>
<evidence type="ECO:0000313" key="14">
    <source>
        <dbReference type="EMBL" id="PIS20673.1"/>
    </source>
</evidence>
<dbReference type="EMBL" id="PEYW01000036">
    <property type="protein sequence ID" value="PIS20673.1"/>
    <property type="molecule type" value="Genomic_DNA"/>
</dbReference>
<dbReference type="GO" id="GO:0008270">
    <property type="term" value="F:zinc ion binding"/>
    <property type="evidence" value="ECO:0007669"/>
    <property type="project" value="UniProtKB-KW"/>
</dbReference>
<dbReference type="Pfam" id="PF01396">
    <property type="entry name" value="Zn_ribbon_Top1"/>
    <property type="match status" value="3"/>
</dbReference>
<comment type="function">
    <text evidence="10">Releases the supercoiling and torsional tension of DNA, which is introduced during the DNA replication and transcription, by transiently cleaving and rejoining one strand of the DNA duplex. Introduces a single-strand break via transesterification at a target site in duplex DNA. The scissile phosphodiester is attacked by the catalytic tyrosine of the enzyme, resulting in the formation of a DNA-(5'-phosphotyrosyl)-enzyme intermediate and the expulsion of a 3'-OH DNA strand. The free DNA strand then undergoes passage around the unbroken strand, thus removing DNA supercoils. Finally, in the religation step, the DNA 3'-OH attacks the covalent intermediate to expel the active-site tyrosine and restore the DNA phosphodiester backbone.</text>
</comment>
<dbReference type="Proteomes" id="UP000231414">
    <property type="component" value="Unassembled WGS sequence"/>
</dbReference>
<evidence type="ECO:0000256" key="4">
    <source>
        <dbReference type="ARBA" id="ARBA00022771"/>
    </source>
</evidence>
<feature type="domain" description="Toprim" evidence="12">
    <location>
        <begin position="1"/>
        <end position="114"/>
    </location>
</feature>
<dbReference type="GO" id="GO:0003917">
    <property type="term" value="F:DNA topoisomerase type I (single strand cut, ATP-independent) activity"/>
    <property type="evidence" value="ECO:0007669"/>
    <property type="project" value="UniProtKB-UniRule"/>
</dbReference>
<keyword evidence="4" id="KW-0863">Zinc-finger</keyword>
<comment type="similarity">
    <text evidence="2 10">Belongs to the type IA topoisomerase family.</text>
</comment>
<dbReference type="InterPro" id="IPR013497">
    <property type="entry name" value="Topo_IA_cen"/>
</dbReference>
<keyword evidence="9 10" id="KW-0413">Isomerase</keyword>
<dbReference type="EC" id="5.6.2.1" evidence="10"/>
<sequence length="731" mass="82231">MKLVIVESPAKTKTLGRYLGDGYQVEASVGHVRDLPKKGMGIDIDHDFTPLYDIVEGKTKVVSLLRKAASEASEVYLAMDPDREGEAIAWHVAYLLAQSKKKVPPVKRVTFNEITEEAVLESFKNPRIIDQDLVDAQQARRVLDRLVGYKLSPLLWKKVRFGLSAGRVQSVALRLVVEREKERQSFDQQVFFTLAAKLSGGKKKEDSFEAQLLAYQGKTVEVKTSLDLFAGPYTFTSSIFSQRKDLDKVVLDIKGKDFVVDSIQEKEGKLYPKPPFITSTMQQEASWRLGLSPHQTMRAAQSLYEHGLITYMRTDSTNLSQKAVGQVRFFIKDKYGDEYLPAKPIFYKTKSKQAQEAHEAIRPTATSVFSTSAKVAKLGKNQEKVYNMIWQRFVACQMNPAKSLITSVDISAGEAIFRARGLRVTFAGFLKAYPHVEKDTILPKLSVGQKMVCHDLLLQERQTTPPPRYSQAGLIKELERFGVGRPSTYATIIETLKGRRYVMIDNKQIVPEDVAVVVSDLLSKHFPQVVDIGFTADMEDDLDKVAQGEKTWVPLVKEFYGPFSKNLELKELELKKTDVTTLEITDQKCPQCGKPLAVKLGKYGRFLSCTGWPDCKVAISFNSDGKAIDETQIKEPCPLCGEKMELKEGRFGKFLACTKYPKCKGTKAYLDKIGVGCPKCEQGDVVIKRTKRGRVFYGCSRYPDCDYSSWKDPRQDEKTGGRKTVKSKPKS</sequence>
<evidence type="ECO:0000256" key="11">
    <source>
        <dbReference type="SAM" id="MobiDB-lite"/>
    </source>
</evidence>
<dbReference type="InterPro" id="IPR003602">
    <property type="entry name" value="Topo_IA_DNA-bd_dom"/>
</dbReference>
<feature type="site" description="Interaction with DNA" evidence="10">
    <location>
        <position position="156"/>
    </location>
</feature>
<dbReference type="PRINTS" id="PR00417">
    <property type="entry name" value="PRTPISMRASEI"/>
</dbReference>
<evidence type="ECO:0000256" key="1">
    <source>
        <dbReference type="ARBA" id="ARBA00000213"/>
    </source>
</evidence>
<evidence type="ECO:0000256" key="8">
    <source>
        <dbReference type="ARBA" id="ARBA00023125"/>
    </source>
</evidence>
<feature type="compositionally biased region" description="Basic and acidic residues" evidence="11">
    <location>
        <begin position="710"/>
        <end position="720"/>
    </location>
</feature>
<keyword evidence="6" id="KW-0460">Magnesium</keyword>
<dbReference type="CDD" id="cd00186">
    <property type="entry name" value="TOP1Ac"/>
    <property type="match status" value="1"/>
</dbReference>
<dbReference type="SUPFAM" id="SSF57783">
    <property type="entry name" value="Zinc beta-ribbon"/>
    <property type="match status" value="2"/>
</dbReference>
<evidence type="ECO:0000256" key="10">
    <source>
        <dbReference type="HAMAP-Rule" id="MF_00952"/>
    </source>
</evidence>
<dbReference type="InterPro" id="IPR028612">
    <property type="entry name" value="Topoisom_1_IA"/>
</dbReference>
<evidence type="ECO:0000256" key="3">
    <source>
        <dbReference type="ARBA" id="ARBA00022723"/>
    </source>
</evidence>
<feature type="site" description="Interaction with DNA" evidence="10">
    <location>
        <position position="499"/>
    </location>
</feature>
<dbReference type="InterPro" id="IPR006171">
    <property type="entry name" value="TOPRIM_dom"/>
</dbReference>
<proteinExistence type="inferred from homology"/>
<dbReference type="Gene3D" id="3.40.50.140">
    <property type="match status" value="1"/>
</dbReference>
<comment type="subunit">
    <text evidence="10">Monomer.</text>
</comment>
<dbReference type="AlphaFoldDB" id="A0A2H0X6W9"/>
<feature type="active site" description="O-(5'-phospho-DNA)-tyrosine intermediate" evidence="10">
    <location>
        <position position="311"/>
    </location>
</feature>
<dbReference type="Pfam" id="PF01131">
    <property type="entry name" value="Topoisom_bac"/>
    <property type="match status" value="1"/>
</dbReference>
<dbReference type="GO" id="GO:0006265">
    <property type="term" value="P:DNA topological change"/>
    <property type="evidence" value="ECO:0007669"/>
    <property type="project" value="UniProtKB-UniRule"/>
</dbReference>
<dbReference type="HAMAP" id="MF_00952">
    <property type="entry name" value="Topoisom_1_prok"/>
    <property type="match status" value="1"/>
</dbReference>
<feature type="site" description="Interaction with DNA" evidence="10">
    <location>
        <position position="149"/>
    </location>
</feature>
<organism evidence="14 15">
    <name type="scientific">candidate division WWE3 bacterium CG08_land_8_20_14_0_20_43_13</name>
    <dbReference type="NCBI Taxonomy" id="1975087"/>
    <lineage>
        <taxon>Bacteria</taxon>
        <taxon>Katanobacteria</taxon>
    </lineage>
</organism>
<evidence type="ECO:0000259" key="13">
    <source>
        <dbReference type="PROSITE" id="PS52039"/>
    </source>
</evidence>
<dbReference type="InterPro" id="IPR023406">
    <property type="entry name" value="Topo_IA_AS"/>
</dbReference>
<evidence type="ECO:0000259" key="12">
    <source>
        <dbReference type="PROSITE" id="PS50880"/>
    </source>
</evidence>
<dbReference type="InterPro" id="IPR013826">
    <property type="entry name" value="Topo_IA_cen_sub3"/>
</dbReference>
<reference evidence="15" key="1">
    <citation type="submission" date="2017-09" db="EMBL/GenBank/DDBJ databases">
        <title>Depth-based differentiation of microbial function through sediment-hosted aquifers and enrichment of novel symbionts in the deep terrestrial subsurface.</title>
        <authorList>
            <person name="Probst A.J."/>
            <person name="Ladd B."/>
            <person name="Jarett J.K."/>
            <person name="Geller-Mcgrath D.E."/>
            <person name="Sieber C.M.K."/>
            <person name="Emerson J.B."/>
            <person name="Anantharaman K."/>
            <person name="Thomas B.C."/>
            <person name="Malmstrom R."/>
            <person name="Stieglmeier M."/>
            <person name="Klingl A."/>
            <person name="Woyke T."/>
            <person name="Ryan C.M."/>
            <person name="Banfield J.F."/>
        </authorList>
    </citation>
    <scope>NUCLEOTIDE SEQUENCE [LARGE SCALE GENOMIC DNA]</scope>
</reference>
<feature type="site" description="Interaction with DNA" evidence="10">
    <location>
        <position position="313"/>
    </location>
</feature>
<feature type="site" description="Interaction with DNA" evidence="10">
    <location>
        <position position="144"/>
    </location>
</feature>
<dbReference type="InterPro" id="IPR000380">
    <property type="entry name" value="Topo_IA"/>
</dbReference>
<name>A0A2H0X6W9_UNCKA</name>
<keyword evidence="8 10" id="KW-0238">DNA-binding</keyword>
<accession>A0A2H0X6W9</accession>
<dbReference type="PANTHER" id="PTHR42785:SF1">
    <property type="entry name" value="DNA TOPOISOMERASE"/>
    <property type="match status" value="1"/>
</dbReference>
<dbReference type="PROSITE" id="PS00396">
    <property type="entry name" value="TOPO_IA_1"/>
    <property type="match status" value="1"/>
</dbReference>
<dbReference type="Gene3D" id="1.10.460.10">
    <property type="entry name" value="Topoisomerase I, domain 2"/>
    <property type="match status" value="1"/>
</dbReference>
<dbReference type="PROSITE" id="PS52039">
    <property type="entry name" value="TOPO_IA_2"/>
    <property type="match status" value="1"/>
</dbReference>
<evidence type="ECO:0000256" key="9">
    <source>
        <dbReference type="ARBA" id="ARBA00023235"/>
    </source>
</evidence>
<keyword evidence="3" id="KW-0479">Metal-binding</keyword>
<dbReference type="InterPro" id="IPR013824">
    <property type="entry name" value="Topo_IA_cen_sub1"/>
</dbReference>
<dbReference type="Gene3D" id="2.70.20.10">
    <property type="entry name" value="Topoisomerase I, domain 3"/>
    <property type="match status" value="1"/>
</dbReference>
<dbReference type="InterPro" id="IPR005733">
    <property type="entry name" value="TopoI_bac-type"/>
</dbReference>
<dbReference type="Gene3D" id="3.30.65.10">
    <property type="entry name" value="Bacterial Topoisomerase I, domain 1"/>
    <property type="match status" value="3"/>
</dbReference>
<dbReference type="SMART" id="SM00436">
    <property type="entry name" value="TOP1Bc"/>
    <property type="match status" value="1"/>
</dbReference>
<dbReference type="NCBIfam" id="TIGR01051">
    <property type="entry name" value="topA_bact"/>
    <property type="match status" value="1"/>
</dbReference>
<dbReference type="Pfam" id="PF01751">
    <property type="entry name" value="Toprim"/>
    <property type="match status" value="1"/>
</dbReference>
<comment type="catalytic activity">
    <reaction evidence="1 10">
        <text>ATP-independent breakage of single-stranded DNA, followed by passage and rejoining.</text>
        <dbReference type="EC" id="5.6.2.1"/>
    </reaction>
</comment>
<feature type="region of interest" description="Disordered" evidence="11">
    <location>
        <begin position="710"/>
        <end position="731"/>
    </location>
</feature>
<feature type="compositionally biased region" description="Basic residues" evidence="11">
    <location>
        <begin position="721"/>
        <end position="731"/>
    </location>
</feature>